<evidence type="ECO:0000256" key="3">
    <source>
        <dbReference type="PIRSR" id="PIRSR607837-1"/>
    </source>
</evidence>
<dbReference type="AlphaFoldDB" id="A0A379YAY2"/>
<dbReference type="SUPFAM" id="SSF109854">
    <property type="entry name" value="DinB/YfiT-like putative metalloenzymes"/>
    <property type="match status" value="1"/>
</dbReference>
<comment type="similarity">
    <text evidence="1">Belongs to the DinB family.</text>
</comment>
<dbReference type="InterPro" id="IPR007837">
    <property type="entry name" value="DinB"/>
</dbReference>
<dbReference type="RefSeq" id="WP_265260382.1">
    <property type="nucleotide sequence ID" value="NZ_JAIBLM010000031.1"/>
</dbReference>
<proteinExistence type="inferred from homology"/>
<name>A0A379YAY2_SERMA</name>
<gene>
    <name evidence="4" type="ORF">NCTC10211_01337</name>
</gene>
<evidence type="ECO:0000256" key="1">
    <source>
        <dbReference type="ARBA" id="ARBA00008635"/>
    </source>
</evidence>
<accession>A0A379YAY2</accession>
<dbReference type="InterPro" id="IPR034660">
    <property type="entry name" value="DinB/YfiT-like"/>
</dbReference>
<dbReference type="EMBL" id="UGYK01000002">
    <property type="protein sequence ID" value="SUI42972.1"/>
    <property type="molecule type" value="Genomic_DNA"/>
</dbReference>
<keyword evidence="2 3" id="KW-0479">Metal-binding</keyword>
<evidence type="ECO:0000313" key="4">
    <source>
        <dbReference type="EMBL" id="SUI42972.1"/>
    </source>
</evidence>
<sequence length="177" mass="19958">MSATAIDTLKMLVRYKAWANALTFDCVAALPEGEALRPRPTRFGNMVHTLNHVYVVDDIFRHHLQGRKHGYLARNTEQTPALDDLRCAVEEMDRWYIEQVDNWSPEALAQVVHFEFVGGGGRPHDAPGNRAACRQPRYLSSRFCRRYALSGALCFTGERFAGVSSRSLPPGAVRRAR</sequence>
<reference evidence="4 5" key="1">
    <citation type="submission" date="2018-06" db="EMBL/GenBank/DDBJ databases">
        <authorList>
            <consortium name="Pathogen Informatics"/>
            <person name="Doyle S."/>
        </authorList>
    </citation>
    <scope>NUCLEOTIDE SEQUENCE [LARGE SCALE GENOMIC DNA]</scope>
    <source>
        <strain evidence="4 5">NCTC10211</strain>
    </source>
</reference>
<dbReference type="Gene3D" id="1.20.120.450">
    <property type="entry name" value="dinb family like domain"/>
    <property type="match status" value="1"/>
</dbReference>
<organism evidence="4 5">
    <name type="scientific">Serratia marcescens</name>
    <dbReference type="NCBI Taxonomy" id="615"/>
    <lineage>
        <taxon>Bacteria</taxon>
        <taxon>Pseudomonadati</taxon>
        <taxon>Pseudomonadota</taxon>
        <taxon>Gammaproteobacteria</taxon>
        <taxon>Enterobacterales</taxon>
        <taxon>Yersiniaceae</taxon>
        <taxon>Serratia</taxon>
    </lineage>
</organism>
<evidence type="ECO:0000313" key="5">
    <source>
        <dbReference type="Proteomes" id="UP000254765"/>
    </source>
</evidence>
<protein>
    <submittedName>
        <fullName evidence="4">DinB family</fullName>
    </submittedName>
</protein>
<dbReference type="Proteomes" id="UP000254765">
    <property type="component" value="Unassembled WGS sequence"/>
</dbReference>
<evidence type="ECO:0000256" key="2">
    <source>
        <dbReference type="ARBA" id="ARBA00022723"/>
    </source>
</evidence>
<dbReference type="GO" id="GO:0046872">
    <property type="term" value="F:metal ion binding"/>
    <property type="evidence" value="ECO:0007669"/>
    <property type="project" value="UniProtKB-KW"/>
</dbReference>
<feature type="binding site" evidence="3">
    <location>
        <position position="52"/>
    </location>
    <ligand>
        <name>a divalent metal cation</name>
        <dbReference type="ChEBI" id="CHEBI:60240"/>
    </ligand>
</feature>
<dbReference type="Pfam" id="PF05163">
    <property type="entry name" value="DinB"/>
    <property type="match status" value="1"/>
</dbReference>